<protein>
    <recommendedName>
        <fullName evidence="5">Methyltransferase</fullName>
    </recommendedName>
</protein>
<dbReference type="InterPro" id="IPR012327">
    <property type="entry name" value="MeTrfase_D12"/>
</dbReference>
<evidence type="ECO:0000313" key="4">
    <source>
        <dbReference type="EMBL" id="QHS99282.1"/>
    </source>
</evidence>
<proteinExistence type="predicted"/>
<accession>A0A6C0C4M4</accession>
<keyword evidence="2" id="KW-0808">Transferase</keyword>
<evidence type="ECO:0000256" key="3">
    <source>
        <dbReference type="ARBA" id="ARBA00022691"/>
    </source>
</evidence>
<dbReference type="SUPFAM" id="SSF53335">
    <property type="entry name" value="S-adenosyl-L-methionine-dependent methyltransferases"/>
    <property type="match status" value="1"/>
</dbReference>
<evidence type="ECO:0000256" key="1">
    <source>
        <dbReference type="ARBA" id="ARBA00022603"/>
    </source>
</evidence>
<sequence>MNDVYLRKQIITYMGNKRKFISIIGQIIDDIKTELNADNLVLADGFSGSGIISRLLKVKGDSLYVNDIAGYSETLNKCYLSSPSPQRQKKINTLIEEANNFAHSKSSCKYKKWIQLHWAPSGKITKGQRVYYTEQNGKLIDRYRTFINSLSEKDKPFILAPLLVEASIHNNTNGQFSAFYKDESGVGKYGGKKEIDVKRITTPIKLPMPLFSPSNCNVNVSRMDTNQWVRKIPEVDMVYYDPPYNKHPYSIYFFMLDIINDWKTEQNIPDTNRGQPKTWFKSPYNSFTNAKKAFEDLIKHTRSKFILLSYNNGGIIPLSELESILGKYGKLMKIPVEHKTYHKLQGIASYKRKKEYEDVKEFLWLLDCRDKK</sequence>
<dbReference type="GO" id="GO:0009307">
    <property type="term" value="P:DNA restriction-modification system"/>
    <property type="evidence" value="ECO:0007669"/>
    <property type="project" value="InterPro"/>
</dbReference>
<organism evidence="4">
    <name type="scientific">viral metagenome</name>
    <dbReference type="NCBI Taxonomy" id="1070528"/>
    <lineage>
        <taxon>unclassified sequences</taxon>
        <taxon>metagenomes</taxon>
        <taxon>organismal metagenomes</taxon>
    </lineage>
</organism>
<dbReference type="AlphaFoldDB" id="A0A6C0C4M4"/>
<dbReference type="Pfam" id="PF02086">
    <property type="entry name" value="MethyltransfD12"/>
    <property type="match status" value="1"/>
</dbReference>
<dbReference type="EMBL" id="MN739337">
    <property type="protein sequence ID" value="QHS99282.1"/>
    <property type="molecule type" value="Genomic_DNA"/>
</dbReference>
<keyword evidence="3" id="KW-0949">S-adenosyl-L-methionine</keyword>
<dbReference type="GO" id="GO:0032259">
    <property type="term" value="P:methylation"/>
    <property type="evidence" value="ECO:0007669"/>
    <property type="project" value="UniProtKB-KW"/>
</dbReference>
<name>A0A6C0C4M4_9ZZZZ</name>
<dbReference type="GO" id="GO:0009007">
    <property type="term" value="F:site-specific DNA-methyltransferase (adenine-specific) activity"/>
    <property type="evidence" value="ECO:0007669"/>
    <property type="project" value="UniProtKB-EC"/>
</dbReference>
<evidence type="ECO:0008006" key="5">
    <source>
        <dbReference type="Google" id="ProtNLM"/>
    </source>
</evidence>
<reference evidence="4" key="1">
    <citation type="journal article" date="2020" name="Nature">
        <title>Giant virus diversity and host interactions through global metagenomics.</title>
        <authorList>
            <person name="Schulz F."/>
            <person name="Roux S."/>
            <person name="Paez-Espino D."/>
            <person name="Jungbluth S."/>
            <person name="Walsh D.A."/>
            <person name="Denef V.J."/>
            <person name="McMahon K.D."/>
            <person name="Konstantinidis K.T."/>
            <person name="Eloe-Fadrosh E.A."/>
            <person name="Kyrpides N.C."/>
            <person name="Woyke T."/>
        </authorList>
    </citation>
    <scope>NUCLEOTIDE SEQUENCE</scope>
    <source>
        <strain evidence="4">GVMAG-M-3300020185-33</strain>
    </source>
</reference>
<keyword evidence="1" id="KW-0489">Methyltransferase</keyword>
<dbReference type="InterPro" id="IPR029063">
    <property type="entry name" value="SAM-dependent_MTases_sf"/>
</dbReference>
<evidence type="ECO:0000256" key="2">
    <source>
        <dbReference type="ARBA" id="ARBA00022679"/>
    </source>
</evidence>